<dbReference type="OrthoDB" id="18996at2759"/>
<dbReference type="GO" id="GO:0000184">
    <property type="term" value="P:nuclear-transcribed mRNA catabolic process, nonsense-mediated decay"/>
    <property type="evidence" value="ECO:0007669"/>
    <property type="project" value="InterPro"/>
</dbReference>
<dbReference type="GeneID" id="20194774"/>
<dbReference type="RefSeq" id="XP_009009816.1">
    <property type="nucleotide sequence ID" value="XM_009011568.1"/>
</dbReference>
<proteinExistence type="inferred from homology"/>
<dbReference type="InterPro" id="IPR007722">
    <property type="entry name" value="DCP2_BoxA"/>
</dbReference>
<feature type="compositionally biased region" description="Low complexity" evidence="11">
    <location>
        <begin position="419"/>
        <end position="429"/>
    </location>
</feature>
<dbReference type="Gene3D" id="1.10.10.1050">
    <property type="entry name" value="Dcp2, box A domain"/>
    <property type="match status" value="1"/>
</dbReference>
<evidence type="ECO:0000256" key="3">
    <source>
        <dbReference type="ARBA" id="ARBA00005279"/>
    </source>
</evidence>
<evidence type="ECO:0000256" key="2">
    <source>
        <dbReference type="ARBA" id="ARBA00004496"/>
    </source>
</evidence>
<dbReference type="Pfam" id="PF00293">
    <property type="entry name" value="NUDIX"/>
    <property type="match status" value="1"/>
</dbReference>
<dbReference type="HOGENOM" id="CLU_419372_0_0_1"/>
<comment type="cofactor">
    <cofactor evidence="1">
        <name>Mn(2+)</name>
        <dbReference type="ChEBI" id="CHEBI:29035"/>
    </cofactor>
</comment>
<dbReference type="AlphaFoldDB" id="T1EDX2"/>
<dbReference type="GO" id="GO:0140933">
    <property type="term" value="F:5'-(N(7)-methylguanosine 5'-triphospho)-[mRNA] hydrolase activity"/>
    <property type="evidence" value="ECO:0007669"/>
    <property type="project" value="UniProtKB-EC"/>
</dbReference>
<feature type="region of interest" description="Disordered" evidence="11">
    <location>
        <begin position="414"/>
        <end position="561"/>
    </location>
</feature>
<dbReference type="InterPro" id="IPR036189">
    <property type="entry name" value="DCP2_BoxA_sf"/>
</dbReference>
<dbReference type="SUPFAM" id="SSF55811">
    <property type="entry name" value="Nudix"/>
    <property type="match status" value="1"/>
</dbReference>
<evidence type="ECO:0000313" key="13">
    <source>
        <dbReference type="EMBL" id="ESO13096.1"/>
    </source>
</evidence>
<dbReference type="GO" id="GO:0005737">
    <property type="term" value="C:cytoplasm"/>
    <property type="evidence" value="ECO:0000318"/>
    <property type="project" value="GO_Central"/>
</dbReference>
<dbReference type="KEGG" id="hro:HELRODRAFT_105717"/>
<evidence type="ECO:0000313" key="14">
    <source>
        <dbReference type="EnsemblMetazoa" id="HelroP105717"/>
    </source>
</evidence>
<protein>
    <recommendedName>
        <fullName evidence="10">mRNA-decapping enzyme 2</fullName>
    </recommendedName>
</protein>
<dbReference type="PANTHER" id="PTHR23114">
    <property type="entry name" value="M7GPPPN-MRNA HYDROLASE"/>
    <property type="match status" value="1"/>
</dbReference>
<feature type="compositionally biased region" description="Low complexity" evidence="11">
    <location>
        <begin position="274"/>
        <end position="293"/>
    </location>
</feature>
<evidence type="ECO:0000256" key="8">
    <source>
        <dbReference type="ARBA" id="ARBA00023211"/>
    </source>
</evidence>
<evidence type="ECO:0000256" key="6">
    <source>
        <dbReference type="ARBA" id="ARBA00022801"/>
    </source>
</evidence>
<dbReference type="GO" id="GO:0030145">
    <property type="term" value="F:manganese ion binding"/>
    <property type="evidence" value="ECO:0007669"/>
    <property type="project" value="InterPro"/>
</dbReference>
<reference evidence="14" key="3">
    <citation type="submission" date="2015-06" db="UniProtKB">
        <authorList>
            <consortium name="EnsemblMetazoa"/>
        </authorList>
    </citation>
    <scope>IDENTIFICATION</scope>
</reference>
<keyword evidence="15" id="KW-1185">Reference proteome</keyword>
<reference evidence="13 15" key="2">
    <citation type="journal article" date="2013" name="Nature">
        <title>Insights into bilaterian evolution from three spiralian genomes.</title>
        <authorList>
            <person name="Simakov O."/>
            <person name="Marletaz F."/>
            <person name="Cho S.J."/>
            <person name="Edsinger-Gonzales E."/>
            <person name="Havlak P."/>
            <person name="Hellsten U."/>
            <person name="Kuo D.H."/>
            <person name="Larsson T."/>
            <person name="Lv J."/>
            <person name="Arendt D."/>
            <person name="Savage R."/>
            <person name="Osoegawa K."/>
            <person name="de Jong P."/>
            <person name="Grimwood J."/>
            <person name="Chapman J.A."/>
            <person name="Shapiro H."/>
            <person name="Aerts A."/>
            <person name="Otillar R.P."/>
            <person name="Terry A.Y."/>
            <person name="Boore J.L."/>
            <person name="Grigoriev I.V."/>
            <person name="Lindberg D.R."/>
            <person name="Seaver E.C."/>
            <person name="Weisblat D.A."/>
            <person name="Putnam N.H."/>
            <person name="Rokhsar D.S."/>
        </authorList>
    </citation>
    <scope>NUCLEOTIDE SEQUENCE</scope>
</reference>
<dbReference type="Proteomes" id="UP000015101">
    <property type="component" value="Unassembled WGS sequence"/>
</dbReference>
<evidence type="ECO:0000256" key="7">
    <source>
        <dbReference type="ARBA" id="ARBA00022884"/>
    </source>
</evidence>
<gene>
    <name evidence="14" type="primary">20194774</name>
    <name evidence="13" type="ORF">HELRODRAFT_105717</name>
</gene>
<dbReference type="GO" id="GO:0000932">
    <property type="term" value="C:P-body"/>
    <property type="evidence" value="ECO:0000318"/>
    <property type="project" value="GO_Central"/>
</dbReference>
<dbReference type="EnsemblMetazoa" id="HelroT105717">
    <property type="protein sequence ID" value="HelroP105717"/>
    <property type="gene ID" value="HelroG105717"/>
</dbReference>
<keyword evidence="5" id="KW-0479">Metal-binding</keyword>
<keyword evidence="6" id="KW-0378">Hydrolase</keyword>
<organism evidence="14 15">
    <name type="scientific">Helobdella robusta</name>
    <name type="common">Californian leech</name>
    <dbReference type="NCBI Taxonomy" id="6412"/>
    <lineage>
        <taxon>Eukaryota</taxon>
        <taxon>Metazoa</taxon>
        <taxon>Spiralia</taxon>
        <taxon>Lophotrochozoa</taxon>
        <taxon>Annelida</taxon>
        <taxon>Clitellata</taxon>
        <taxon>Hirudinea</taxon>
        <taxon>Rhynchobdellida</taxon>
        <taxon>Glossiphoniidae</taxon>
        <taxon>Helobdella</taxon>
    </lineage>
</organism>
<feature type="compositionally biased region" description="Basic and acidic residues" evidence="11">
    <location>
        <begin position="239"/>
        <end position="263"/>
    </location>
</feature>
<comment type="similarity">
    <text evidence="3">Belongs to the Nudix hydrolase family. DCP2 subfamily.</text>
</comment>
<accession>T1EDX2</accession>
<sequence length="654" mass="75543">MPNLPNHILKDLCARFILNVPKPECDDIVRLFFQMELAHWFYLDFVRDDDEECCYVGMKDFAFQIFRCCDKFAIYLEDFDRYYEEWKVYKSAVPTYGAILLDPTLQYCLLLQGYNVKASWSFAKGKVNEDERPEECAIREVYEETGFDIKKLIDPSNFLEHSMNEQTCRLYVVRDVPMDTKFKPLTRNEVKRYSWFEVENLPTHKLDPTSKLKLNIPSNNFFMVMPFVRELKQRISEMKGRDMKMEEKENGERKFDKQPEQRKQQKQHKRQQKHQQQQQKQQQQKQQQQQQQQLNLYQHANEPMNFGNQPLLPGTSRQLEQSVRNKPLLQTPSQYLHFPPHQTPFMQQYQPQQQQTPLLTPFMQQYQPTYQPTYQPQYQSQQQQLLQQWQVNQQQQRRPHHHQEYFDSFLQNSEKIGGTESPTTSTPQSSRHRHPHKKIDTVGSHSSEHSSDEQTMATRRTERFGYPASRSEFGEEEPSPPHGASDQHSQRIIGGNVTDNKRTAASKHKTPLLQLPSQQGVQMKSSSAGKITSNPTTATSARSLTNSTHSPSKNPSSTLITTSKTDYKTSIITTATTTAAATTTTAAAATTTTTATITAATTTATTAATYTWTTPETVTIATKSNEAFLAYNFMSPAWSNFKLDVEQLLNAMCS</sequence>
<dbReference type="SMART" id="SM01125">
    <property type="entry name" value="DCP2"/>
    <property type="match status" value="1"/>
</dbReference>
<dbReference type="InterPro" id="IPR020084">
    <property type="entry name" value="NUDIX_hydrolase_CS"/>
</dbReference>
<evidence type="ECO:0000256" key="10">
    <source>
        <dbReference type="ARBA" id="ARBA00078183"/>
    </source>
</evidence>
<evidence type="ECO:0000256" key="11">
    <source>
        <dbReference type="SAM" id="MobiDB-lite"/>
    </source>
</evidence>
<evidence type="ECO:0000259" key="12">
    <source>
        <dbReference type="PROSITE" id="PS51462"/>
    </source>
</evidence>
<dbReference type="eggNOG" id="KOG2937">
    <property type="taxonomic scope" value="Eukaryota"/>
</dbReference>
<dbReference type="PANTHER" id="PTHR23114:SF17">
    <property type="entry name" value="M7GPPPN-MRNA HYDROLASE"/>
    <property type="match status" value="1"/>
</dbReference>
<dbReference type="Pfam" id="PF05026">
    <property type="entry name" value="DCP2"/>
    <property type="match status" value="1"/>
</dbReference>
<keyword evidence="7" id="KW-0694">RNA-binding</keyword>
<dbReference type="InterPro" id="IPR000086">
    <property type="entry name" value="NUDIX_hydrolase_dom"/>
</dbReference>
<feature type="region of interest" description="Disordered" evidence="11">
    <location>
        <begin position="302"/>
        <end position="321"/>
    </location>
</feature>
<comment type="catalytic activity">
    <reaction evidence="9">
        <text>a 5'-end (N(7)-methyl 5'-triphosphoguanosine)-ribonucleoside in mRNA + H2O = N(7)-methyl-GDP + a 5'-end phospho-ribonucleoside in mRNA + 2 H(+)</text>
        <dbReference type="Rhea" id="RHEA:67484"/>
        <dbReference type="Rhea" id="RHEA-COMP:15692"/>
        <dbReference type="Rhea" id="RHEA-COMP:17167"/>
        <dbReference type="ChEBI" id="CHEBI:15377"/>
        <dbReference type="ChEBI" id="CHEBI:15378"/>
        <dbReference type="ChEBI" id="CHEBI:63714"/>
        <dbReference type="ChEBI" id="CHEBI:138282"/>
        <dbReference type="ChEBI" id="CHEBI:156461"/>
        <dbReference type="EC" id="3.6.1.62"/>
    </reaction>
    <physiologicalReaction direction="left-to-right" evidence="9">
        <dbReference type="Rhea" id="RHEA:67485"/>
    </physiologicalReaction>
</comment>
<dbReference type="InParanoid" id="T1EDX2"/>
<dbReference type="InterPro" id="IPR015797">
    <property type="entry name" value="NUDIX_hydrolase-like_dom_sf"/>
</dbReference>
<dbReference type="CTD" id="20194774"/>
<dbReference type="EMBL" id="KB095811">
    <property type="protein sequence ID" value="ESO13096.1"/>
    <property type="molecule type" value="Genomic_DNA"/>
</dbReference>
<dbReference type="EMBL" id="AMQM01000312">
    <property type="status" value="NOT_ANNOTATED_CDS"/>
    <property type="molecule type" value="Genomic_DNA"/>
</dbReference>
<dbReference type="FunFam" id="3.90.79.10:FF:000003">
    <property type="entry name" value="M7GpppN-mRNA hydrolase isoform 2"/>
    <property type="match status" value="1"/>
</dbReference>
<evidence type="ECO:0000256" key="4">
    <source>
        <dbReference type="ARBA" id="ARBA00022490"/>
    </source>
</evidence>
<feature type="domain" description="Nudix hydrolase" evidence="12">
    <location>
        <begin position="91"/>
        <end position="220"/>
    </location>
</feature>
<evidence type="ECO:0000256" key="9">
    <source>
        <dbReference type="ARBA" id="ARBA00047661"/>
    </source>
</evidence>
<evidence type="ECO:0000256" key="1">
    <source>
        <dbReference type="ARBA" id="ARBA00001936"/>
    </source>
</evidence>
<comment type="subcellular location">
    <subcellularLocation>
        <location evidence="2">Cytoplasm</location>
    </subcellularLocation>
</comment>
<keyword evidence="8" id="KW-0464">Manganese</keyword>
<dbReference type="InterPro" id="IPR044099">
    <property type="entry name" value="Dcp2_NUDIX"/>
</dbReference>
<feature type="compositionally biased region" description="Basic residues" evidence="11">
    <location>
        <begin position="264"/>
        <end position="273"/>
    </location>
</feature>
<dbReference type="Gene3D" id="3.90.79.10">
    <property type="entry name" value="Nucleoside Triphosphate Pyrophosphohydrolase"/>
    <property type="match status" value="1"/>
</dbReference>
<dbReference type="GO" id="GO:0003723">
    <property type="term" value="F:RNA binding"/>
    <property type="evidence" value="ECO:0007669"/>
    <property type="project" value="UniProtKB-KW"/>
</dbReference>
<reference evidence="15" key="1">
    <citation type="submission" date="2012-12" db="EMBL/GenBank/DDBJ databases">
        <authorList>
            <person name="Hellsten U."/>
            <person name="Grimwood J."/>
            <person name="Chapman J.A."/>
            <person name="Shapiro H."/>
            <person name="Aerts A."/>
            <person name="Otillar R.P."/>
            <person name="Terry A.Y."/>
            <person name="Boore J.L."/>
            <person name="Simakov O."/>
            <person name="Marletaz F."/>
            <person name="Cho S.-J."/>
            <person name="Edsinger-Gonzales E."/>
            <person name="Havlak P."/>
            <person name="Kuo D.-H."/>
            <person name="Larsson T."/>
            <person name="Lv J."/>
            <person name="Arendt D."/>
            <person name="Savage R."/>
            <person name="Osoegawa K."/>
            <person name="de Jong P."/>
            <person name="Lindberg D.R."/>
            <person name="Seaver E.C."/>
            <person name="Weisblat D.A."/>
            <person name="Putnam N.H."/>
            <person name="Grigoriev I.V."/>
            <person name="Rokhsar D.S."/>
        </authorList>
    </citation>
    <scope>NUCLEOTIDE SEQUENCE</scope>
</reference>
<dbReference type="SUPFAM" id="SSF140586">
    <property type="entry name" value="Dcp2 domain-like"/>
    <property type="match status" value="1"/>
</dbReference>
<feature type="region of interest" description="Disordered" evidence="11">
    <location>
        <begin position="239"/>
        <end position="293"/>
    </location>
</feature>
<dbReference type="CDD" id="cd03672">
    <property type="entry name" value="NUDIX_Dcp2p_Nudt20"/>
    <property type="match status" value="1"/>
</dbReference>
<dbReference type="PROSITE" id="PS00893">
    <property type="entry name" value="NUDIX_BOX"/>
    <property type="match status" value="1"/>
</dbReference>
<keyword evidence="4" id="KW-0963">Cytoplasm</keyword>
<dbReference type="STRING" id="6412.T1EDX2"/>
<dbReference type="GO" id="GO:0000290">
    <property type="term" value="P:deadenylation-dependent decapping of nuclear-transcribed mRNA"/>
    <property type="evidence" value="ECO:0000318"/>
    <property type="project" value="GO_Central"/>
</dbReference>
<evidence type="ECO:0000256" key="5">
    <source>
        <dbReference type="ARBA" id="ARBA00022723"/>
    </source>
</evidence>
<name>T1EDX2_HELRO</name>
<dbReference type="PROSITE" id="PS51462">
    <property type="entry name" value="NUDIX"/>
    <property type="match status" value="1"/>
</dbReference>
<feature type="compositionally biased region" description="Polar residues" evidence="11">
    <location>
        <begin position="515"/>
        <end position="561"/>
    </location>
</feature>
<evidence type="ECO:0000313" key="15">
    <source>
        <dbReference type="Proteomes" id="UP000015101"/>
    </source>
</evidence>